<gene>
    <name evidence="6" type="primary">mreB</name>
    <name evidence="7" type="ORF">AUC71_04575</name>
</gene>
<feature type="binding site" evidence="6">
    <location>
        <begin position="165"/>
        <end position="167"/>
    </location>
    <ligand>
        <name>ATP</name>
        <dbReference type="ChEBI" id="CHEBI:30616"/>
    </ligand>
</feature>
<dbReference type="InterPro" id="IPR043129">
    <property type="entry name" value="ATPase_NBD"/>
</dbReference>
<feature type="binding site" evidence="6">
    <location>
        <begin position="295"/>
        <end position="298"/>
    </location>
    <ligand>
        <name>ATP</name>
        <dbReference type="ChEBI" id="CHEBI:30616"/>
    </ligand>
</feature>
<dbReference type="Pfam" id="PF06723">
    <property type="entry name" value="MreB_Mbl"/>
    <property type="match status" value="1"/>
</dbReference>
<evidence type="ECO:0000313" key="8">
    <source>
        <dbReference type="Proteomes" id="UP000095042"/>
    </source>
</evidence>
<accession>A0A1E3VRS5</accession>
<dbReference type="HAMAP" id="MF_02207">
    <property type="entry name" value="MreB"/>
    <property type="match status" value="1"/>
</dbReference>
<organism evidence="7 8">
    <name type="scientific">Methyloceanibacter marginalis</name>
    <dbReference type="NCBI Taxonomy" id="1774971"/>
    <lineage>
        <taxon>Bacteria</taxon>
        <taxon>Pseudomonadati</taxon>
        <taxon>Pseudomonadota</taxon>
        <taxon>Alphaproteobacteria</taxon>
        <taxon>Hyphomicrobiales</taxon>
        <taxon>Hyphomicrobiaceae</taxon>
        <taxon>Methyloceanibacter</taxon>
    </lineage>
</organism>
<keyword evidence="8" id="KW-1185">Reference proteome</keyword>
<dbReference type="PANTHER" id="PTHR42749:SF1">
    <property type="entry name" value="CELL SHAPE-DETERMINING PROTEIN MREB"/>
    <property type="match status" value="1"/>
</dbReference>
<evidence type="ECO:0000256" key="6">
    <source>
        <dbReference type="HAMAP-Rule" id="MF_02207"/>
    </source>
</evidence>
<dbReference type="NCBIfam" id="NF010539">
    <property type="entry name" value="PRK13927.1"/>
    <property type="match status" value="1"/>
</dbReference>
<comment type="subcellular location">
    <subcellularLocation>
        <location evidence="6">Cytoplasm</location>
    </subcellularLocation>
    <text evidence="6">Membrane-associated.</text>
</comment>
<comment type="caution">
    <text evidence="7">The sequence shown here is derived from an EMBL/GenBank/DDBJ whole genome shotgun (WGS) entry which is preliminary data.</text>
</comment>
<evidence type="ECO:0000256" key="3">
    <source>
        <dbReference type="ARBA" id="ARBA00022840"/>
    </source>
</evidence>
<comment type="similarity">
    <text evidence="5 6">Belongs to the FtsA/MreB family.</text>
</comment>
<dbReference type="Gene3D" id="3.30.420.40">
    <property type="match status" value="2"/>
</dbReference>
<keyword evidence="2 6" id="KW-0547">Nucleotide-binding</keyword>
<keyword evidence="1 6" id="KW-0963">Cytoplasm</keyword>
<dbReference type="RefSeq" id="WP_069625109.1">
    <property type="nucleotide sequence ID" value="NZ_LPWD01000458.1"/>
</dbReference>
<dbReference type="GO" id="GO:0008360">
    <property type="term" value="P:regulation of cell shape"/>
    <property type="evidence" value="ECO:0007669"/>
    <property type="project" value="UniProtKB-UniRule"/>
</dbReference>
<evidence type="ECO:0000256" key="1">
    <source>
        <dbReference type="ARBA" id="ARBA00022490"/>
    </source>
</evidence>
<feature type="binding site" evidence="6">
    <location>
        <begin position="213"/>
        <end position="216"/>
    </location>
    <ligand>
        <name>ATP</name>
        <dbReference type="ChEBI" id="CHEBI:30616"/>
    </ligand>
</feature>
<dbReference type="InterPro" id="IPR056546">
    <property type="entry name" value="MreB_MamK-like"/>
</dbReference>
<name>A0A1E3VRS5_9HYPH</name>
<dbReference type="EMBL" id="LPWD01000458">
    <property type="protein sequence ID" value="ODR96238.1"/>
    <property type="molecule type" value="Genomic_DNA"/>
</dbReference>
<keyword evidence="3 6" id="KW-0067">ATP-binding</keyword>
<dbReference type="AlphaFoldDB" id="A0A1E3VRS5"/>
<dbReference type="GO" id="GO:0000902">
    <property type="term" value="P:cell morphogenesis"/>
    <property type="evidence" value="ECO:0007669"/>
    <property type="project" value="InterPro"/>
</dbReference>
<dbReference type="PANTHER" id="PTHR42749">
    <property type="entry name" value="CELL SHAPE-DETERMINING PROTEIN MREB"/>
    <property type="match status" value="1"/>
</dbReference>
<comment type="function">
    <text evidence="6">Forms membrane-associated dynamic filaments that are essential for cell shape determination. Acts by regulating cell wall synthesis and cell elongation, and thus cell shape. A feedback loop between cell geometry and MreB localization may maintain elongated cell shape by targeting cell wall growth to regions of negative cell wall curvature.</text>
</comment>
<dbReference type="InterPro" id="IPR004753">
    <property type="entry name" value="MreB"/>
</dbReference>
<comment type="subunit">
    <text evidence="6">Forms polymers.</text>
</comment>
<dbReference type="NCBIfam" id="TIGR00904">
    <property type="entry name" value="mreB"/>
    <property type="match status" value="1"/>
</dbReference>
<proteinExistence type="inferred from homology"/>
<keyword evidence="4 6" id="KW-0133">Cell shape</keyword>
<dbReference type="Proteomes" id="UP000095042">
    <property type="component" value="Unassembled WGS sequence"/>
</dbReference>
<dbReference type="CDD" id="cd10225">
    <property type="entry name" value="ASKHA_NBD_MreB-like"/>
    <property type="match status" value="1"/>
</dbReference>
<evidence type="ECO:0000313" key="7">
    <source>
        <dbReference type="EMBL" id="ODR96238.1"/>
    </source>
</evidence>
<dbReference type="GO" id="GO:0005737">
    <property type="term" value="C:cytoplasm"/>
    <property type="evidence" value="ECO:0007669"/>
    <property type="project" value="UniProtKB-SubCell"/>
</dbReference>
<dbReference type="PRINTS" id="PR01652">
    <property type="entry name" value="SHAPEPROTEIN"/>
</dbReference>
<reference evidence="7 8" key="1">
    <citation type="journal article" date="2016" name="Environ. Microbiol.">
        <title>New Methyloceanibacter diversity from North Sea sediments includes methanotroph containing solely the soluble methane monooxygenase.</title>
        <authorList>
            <person name="Vekeman B."/>
            <person name="Kerckhof F.M."/>
            <person name="Cremers G."/>
            <person name="de Vos P."/>
            <person name="Vandamme P."/>
            <person name="Boon N."/>
            <person name="Op den Camp H.J."/>
            <person name="Heylen K."/>
        </authorList>
    </citation>
    <scope>NUCLEOTIDE SEQUENCE [LARGE SCALE GENOMIC DNA]</scope>
    <source>
        <strain evidence="7 8">R-67177</strain>
    </source>
</reference>
<feature type="binding site" evidence="6">
    <location>
        <begin position="19"/>
        <end position="21"/>
    </location>
    <ligand>
        <name>ATP</name>
        <dbReference type="ChEBI" id="CHEBI:30616"/>
    </ligand>
</feature>
<evidence type="ECO:0000256" key="4">
    <source>
        <dbReference type="ARBA" id="ARBA00022960"/>
    </source>
</evidence>
<protein>
    <recommendedName>
        <fullName evidence="6">Cell shape-determining protein MreB</fullName>
    </recommendedName>
</protein>
<sequence>MFSRVWGSVSADMAIDLGTANTVVYVPGRGIVLDEPSVVAIERRGDDQKVIAAGHEAKTMLGRTPSKIETVQPLRDGVIADFNAAEEMIKYFIRRVNKRRLFGSPRVMICVPASATSVERRAVHEAGLSAGARRVYLIEEPVAAAIGAGLPFKEPRGSMVVDIGGGTTDIAVMSMGSVIYSRSIRTAGNSMDEAIVNYARFKHHLLIGATNAEAIKKEAGSAVAKANGTHVSITLKGRDMQRGFPTEITLGPHEIADALTLPIQQIVGGIRQALADVPPELTADICDAGIYLTGGGALLEKLDVRLQQETGVKFKIAEDPLRCVVRGTGMALENLDDVADLLIKP</sequence>
<dbReference type="OrthoDB" id="9768127at2"/>
<dbReference type="SUPFAM" id="SSF53067">
    <property type="entry name" value="Actin-like ATPase domain"/>
    <property type="match status" value="2"/>
</dbReference>
<dbReference type="GO" id="GO:0005524">
    <property type="term" value="F:ATP binding"/>
    <property type="evidence" value="ECO:0007669"/>
    <property type="project" value="UniProtKB-KW"/>
</dbReference>
<evidence type="ECO:0000256" key="2">
    <source>
        <dbReference type="ARBA" id="ARBA00022741"/>
    </source>
</evidence>
<evidence type="ECO:0000256" key="5">
    <source>
        <dbReference type="ARBA" id="ARBA00023458"/>
    </source>
</evidence>